<dbReference type="Proteomes" id="UP000467841">
    <property type="component" value="Unassembled WGS sequence"/>
</dbReference>
<dbReference type="AlphaFoldDB" id="A0A6D2IR93"/>
<dbReference type="SMART" id="SM00256">
    <property type="entry name" value="FBOX"/>
    <property type="match status" value="2"/>
</dbReference>
<sequence length="777" mass="86492">MAEPATEKKTSSSSLMIPDWTKLPEELLECITEKLDNCFDVVHARSVCSSWRSTFPFPSRLLSARYSLPTYPIEKVGLCSLEKTPLVLFRVPVPAAKPASELFVGGISRRVESEDQTELPSPLQCSVRVKIGRSYPALMNKNTVGCQILSLGHQYRVIKWNPEGKKKTFKTVEFLPRGEGEFVVLRSRNWRLLVFTSADRKWFDLEGVGVPDDSTCTGLVTFRGRFYAMFVNKQVFVIDPDSLQATCLITLEPLSGNNYLSYLVPSGNEELFLVEKTSPTPNGKYTCRVSRLDEDGLRWVEVTDLGDRVLFVGRFLSFSCLAKEFPDGCGVSGDSILFTKNRGRTIPFFFKYGLPADAKEGVIGIAIAESPSPSCLSSELNSLKSNGIKKNMAEPATKKKTSSSSMIPDWTKLPEELLELITEKLNNCFDVVHARSVCSSWRSTFPFPCSLLSASYSLPTYPIEKVGLCSLEKIPLLLFRVPAARSASEFYVGGISRRDESEDQTELPSPLQCSVRVKIKKPDPTLMKTVGCKILSLGHQYRLINWDPEGVKTTLKTVEFLPRNKDGEGEFVVLRRCQRRLLVLTSVDRKWFDLEGVPDNTCAGLLTFRGRFYAVFVNNQVFVIDPDSLQATGLITLEPLSGNTYVSYLVPSGSDELFLVEKTSPTPNGKYTCRVSRLDEDGLRWVEVTDLGNRVLFVGSSLSFSCSAKEFTDGCGVSGDSIFFTKIEQGNKLFFFKYGLPADAKGGVVSGWNISKASCVKTLDSSILALRIKRFRP</sequence>
<dbReference type="EMBL" id="CACVBM020001129">
    <property type="protein sequence ID" value="CAA7032982.1"/>
    <property type="molecule type" value="Genomic_DNA"/>
</dbReference>
<dbReference type="SUPFAM" id="SSF81383">
    <property type="entry name" value="F-box domain"/>
    <property type="match status" value="2"/>
</dbReference>
<dbReference type="InterPro" id="IPR051304">
    <property type="entry name" value="SCF_F-box_domain"/>
</dbReference>
<organism evidence="2 3">
    <name type="scientific">Microthlaspi erraticum</name>
    <dbReference type="NCBI Taxonomy" id="1685480"/>
    <lineage>
        <taxon>Eukaryota</taxon>
        <taxon>Viridiplantae</taxon>
        <taxon>Streptophyta</taxon>
        <taxon>Embryophyta</taxon>
        <taxon>Tracheophyta</taxon>
        <taxon>Spermatophyta</taxon>
        <taxon>Magnoliopsida</taxon>
        <taxon>eudicotyledons</taxon>
        <taxon>Gunneridae</taxon>
        <taxon>Pentapetalae</taxon>
        <taxon>rosids</taxon>
        <taxon>malvids</taxon>
        <taxon>Brassicales</taxon>
        <taxon>Brassicaceae</taxon>
        <taxon>Coluteocarpeae</taxon>
        <taxon>Microthlaspi</taxon>
    </lineage>
</organism>
<dbReference type="Pfam" id="PF03478">
    <property type="entry name" value="Beta-prop_KIB1-4"/>
    <property type="match status" value="2"/>
</dbReference>
<name>A0A6D2IR93_9BRAS</name>
<comment type="caution">
    <text evidence="2">The sequence shown here is derived from an EMBL/GenBank/DDBJ whole genome shotgun (WGS) entry which is preliminary data.</text>
</comment>
<evidence type="ECO:0000313" key="2">
    <source>
        <dbReference type="EMBL" id="CAA7032982.1"/>
    </source>
</evidence>
<keyword evidence="3" id="KW-1185">Reference proteome</keyword>
<dbReference type="InterPro" id="IPR005174">
    <property type="entry name" value="KIB1-4_b-propeller"/>
</dbReference>
<dbReference type="PANTHER" id="PTHR47123:SF13">
    <property type="entry name" value="GENOME ASSEMBLY, CHROMOSOME: A06"/>
    <property type="match status" value="1"/>
</dbReference>
<evidence type="ECO:0000313" key="3">
    <source>
        <dbReference type="Proteomes" id="UP000467841"/>
    </source>
</evidence>
<dbReference type="PANTHER" id="PTHR47123">
    <property type="entry name" value="F-BOX PROTEIN SKIP23"/>
    <property type="match status" value="1"/>
</dbReference>
<accession>A0A6D2IR93</accession>
<feature type="domain" description="F-box" evidence="1">
    <location>
        <begin position="23"/>
        <end position="63"/>
    </location>
</feature>
<dbReference type="Gene3D" id="1.20.1280.50">
    <property type="match status" value="2"/>
</dbReference>
<protein>
    <recommendedName>
        <fullName evidence="1">F-box domain-containing protein</fullName>
    </recommendedName>
</protein>
<dbReference type="InterPro" id="IPR036047">
    <property type="entry name" value="F-box-like_dom_sf"/>
</dbReference>
<feature type="domain" description="F-box" evidence="1">
    <location>
        <begin position="413"/>
        <end position="454"/>
    </location>
</feature>
<evidence type="ECO:0000259" key="1">
    <source>
        <dbReference type="SMART" id="SM00256"/>
    </source>
</evidence>
<reference evidence="2" key="1">
    <citation type="submission" date="2020-01" db="EMBL/GenBank/DDBJ databases">
        <authorList>
            <person name="Mishra B."/>
        </authorList>
    </citation>
    <scope>NUCLEOTIDE SEQUENCE [LARGE SCALE GENOMIC DNA]</scope>
</reference>
<dbReference type="Pfam" id="PF00646">
    <property type="entry name" value="F-box"/>
    <property type="match status" value="2"/>
</dbReference>
<dbReference type="OrthoDB" id="1113733at2759"/>
<dbReference type="InterPro" id="IPR001810">
    <property type="entry name" value="F-box_dom"/>
</dbReference>
<gene>
    <name evidence="2" type="ORF">MERR_LOCUS20217</name>
</gene>
<proteinExistence type="predicted"/>